<comment type="caution">
    <text evidence="1">The sequence shown here is derived from an EMBL/GenBank/DDBJ whole genome shotgun (WGS) entry which is preliminary data.</text>
</comment>
<dbReference type="PANTHER" id="PTHR12944">
    <property type="entry name" value="SOLUBLE LIVER ANTIGEN/LIVER PANCREAS ANTIGEN"/>
    <property type="match status" value="1"/>
</dbReference>
<dbReference type="InterPro" id="IPR015424">
    <property type="entry name" value="PyrdxlP-dep_Trfase"/>
</dbReference>
<dbReference type="EMBL" id="CAJOAY010036964">
    <property type="protein sequence ID" value="CAF4460852.1"/>
    <property type="molecule type" value="Genomic_DNA"/>
</dbReference>
<dbReference type="GO" id="GO:0001717">
    <property type="term" value="P:conversion of seryl-tRNAsec to selenocys-tRNAsec"/>
    <property type="evidence" value="ECO:0007669"/>
    <property type="project" value="InterPro"/>
</dbReference>
<dbReference type="GO" id="GO:0001514">
    <property type="term" value="P:selenocysteine incorporation"/>
    <property type="evidence" value="ECO:0007669"/>
    <property type="project" value="TreeGrafter"/>
</dbReference>
<proteinExistence type="predicted"/>
<dbReference type="InterPro" id="IPR015421">
    <property type="entry name" value="PyrdxlP-dep_Trfase_major"/>
</dbReference>
<dbReference type="PANTHER" id="PTHR12944:SF2">
    <property type="entry name" value="O-PHOSPHOSERYL-TRNA(SEC) SELENIUM TRANSFERASE"/>
    <property type="match status" value="1"/>
</dbReference>
<sequence length="72" mass="8594">MNDEALKYAERLVPHSYIELARQARRSNEQEIRLILEHKKIPEQPLEENLIEQWLNEIAQMDSNNFKGNMLC</sequence>
<evidence type="ECO:0000313" key="2">
    <source>
        <dbReference type="Proteomes" id="UP000663881"/>
    </source>
</evidence>
<dbReference type="Proteomes" id="UP000663881">
    <property type="component" value="Unassembled WGS sequence"/>
</dbReference>
<reference evidence="1" key="1">
    <citation type="submission" date="2021-02" db="EMBL/GenBank/DDBJ databases">
        <authorList>
            <person name="Nowell W R."/>
        </authorList>
    </citation>
    <scope>NUCLEOTIDE SEQUENCE</scope>
</reference>
<name>A0A820SN35_9BILA</name>
<dbReference type="Gene3D" id="3.40.640.10">
    <property type="entry name" value="Type I PLP-dependent aspartate aminotransferase-like (Major domain)"/>
    <property type="match status" value="1"/>
</dbReference>
<dbReference type="GO" id="GO:0000049">
    <property type="term" value="F:tRNA binding"/>
    <property type="evidence" value="ECO:0007669"/>
    <property type="project" value="TreeGrafter"/>
</dbReference>
<gene>
    <name evidence="1" type="ORF">OKA104_LOCUS54684</name>
</gene>
<organism evidence="1 2">
    <name type="scientific">Adineta steineri</name>
    <dbReference type="NCBI Taxonomy" id="433720"/>
    <lineage>
        <taxon>Eukaryota</taxon>
        <taxon>Metazoa</taxon>
        <taxon>Spiralia</taxon>
        <taxon>Gnathifera</taxon>
        <taxon>Rotifera</taxon>
        <taxon>Eurotatoria</taxon>
        <taxon>Bdelloidea</taxon>
        <taxon>Adinetida</taxon>
        <taxon>Adinetidae</taxon>
        <taxon>Adineta</taxon>
    </lineage>
</organism>
<evidence type="ECO:0000313" key="1">
    <source>
        <dbReference type="EMBL" id="CAF4460852.1"/>
    </source>
</evidence>
<accession>A0A820SN35</accession>
<dbReference type="SUPFAM" id="SSF53383">
    <property type="entry name" value="PLP-dependent transferases"/>
    <property type="match status" value="1"/>
</dbReference>
<dbReference type="InterPro" id="IPR019872">
    <property type="entry name" value="Sec-tRNA_Se_transferase"/>
</dbReference>
<dbReference type="AlphaFoldDB" id="A0A820SN35"/>
<protein>
    <submittedName>
        <fullName evidence="1">Uncharacterized protein</fullName>
    </submittedName>
</protein>
<dbReference type="GO" id="GO:0098621">
    <property type="term" value="F:O-phosphoseryl-tRNA(Sec) selenium transferase activity"/>
    <property type="evidence" value="ECO:0007669"/>
    <property type="project" value="InterPro"/>
</dbReference>